<comment type="caution">
    <text evidence="1">The sequence shown here is derived from an EMBL/GenBank/DDBJ whole genome shotgun (WGS) entry which is preliminary data.</text>
</comment>
<gene>
    <name evidence="1" type="ORF">EWM64_g3622</name>
</gene>
<feature type="non-terminal residue" evidence="1">
    <location>
        <position position="33"/>
    </location>
</feature>
<evidence type="ECO:0008006" key="3">
    <source>
        <dbReference type="Google" id="ProtNLM"/>
    </source>
</evidence>
<protein>
    <recommendedName>
        <fullName evidence="3">CMP/dCMP-type deaminase domain-containing protein</fullName>
    </recommendedName>
</protein>
<dbReference type="Proteomes" id="UP000298061">
    <property type="component" value="Unassembled WGS sequence"/>
</dbReference>
<accession>A0A4Z0A1P7</accession>
<name>A0A4Z0A1P7_9AGAM</name>
<dbReference type="EMBL" id="SFCI01000346">
    <property type="protein sequence ID" value="TFY80390.1"/>
    <property type="molecule type" value="Genomic_DNA"/>
</dbReference>
<dbReference type="AlphaFoldDB" id="A0A4Z0A1P7"/>
<evidence type="ECO:0000313" key="2">
    <source>
        <dbReference type="Proteomes" id="UP000298061"/>
    </source>
</evidence>
<sequence>MNKTEFYLSQCADAASKSPMAFTLGAVLVKGGK</sequence>
<dbReference type="OrthoDB" id="9972196at2759"/>
<organism evidence="1 2">
    <name type="scientific">Hericium alpestre</name>
    <dbReference type="NCBI Taxonomy" id="135208"/>
    <lineage>
        <taxon>Eukaryota</taxon>
        <taxon>Fungi</taxon>
        <taxon>Dikarya</taxon>
        <taxon>Basidiomycota</taxon>
        <taxon>Agaricomycotina</taxon>
        <taxon>Agaricomycetes</taxon>
        <taxon>Russulales</taxon>
        <taxon>Hericiaceae</taxon>
        <taxon>Hericium</taxon>
    </lineage>
</organism>
<evidence type="ECO:0000313" key="1">
    <source>
        <dbReference type="EMBL" id="TFY80390.1"/>
    </source>
</evidence>
<keyword evidence="2" id="KW-1185">Reference proteome</keyword>
<proteinExistence type="predicted"/>
<reference evidence="1 2" key="1">
    <citation type="submission" date="2019-02" db="EMBL/GenBank/DDBJ databases">
        <title>Genome sequencing of the rare red list fungi Hericium alpestre (H. flagellum).</title>
        <authorList>
            <person name="Buettner E."/>
            <person name="Kellner H."/>
        </authorList>
    </citation>
    <scope>NUCLEOTIDE SEQUENCE [LARGE SCALE GENOMIC DNA]</scope>
    <source>
        <strain evidence="1 2">DSM 108284</strain>
    </source>
</reference>